<feature type="transmembrane region" description="Helical" evidence="1">
    <location>
        <begin position="28"/>
        <end position="49"/>
    </location>
</feature>
<keyword evidence="1" id="KW-1133">Transmembrane helix</keyword>
<feature type="domain" description="YrhK" evidence="2">
    <location>
        <begin position="24"/>
        <end position="78"/>
    </location>
</feature>
<name>A0ABS6UI92_9PSEU</name>
<dbReference type="InterPro" id="IPR025424">
    <property type="entry name" value="YrhK_domain"/>
</dbReference>
<comment type="caution">
    <text evidence="3">The sequence shown here is derived from an EMBL/GenBank/DDBJ whole genome shotgun (WGS) entry which is preliminary data.</text>
</comment>
<dbReference type="RefSeq" id="WP_218592730.1">
    <property type="nucleotide sequence ID" value="NZ_JADQDE010000096.1"/>
</dbReference>
<proteinExistence type="predicted"/>
<gene>
    <name evidence="3" type="ORF">I4I82_28655</name>
</gene>
<organism evidence="3 4">
    <name type="scientific">Pseudonocardia oceani</name>
    <dbReference type="NCBI Taxonomy" id="2792013"/>
    <lineage>
        <taxon>Bacteria</taxon>
        <taxon>Bacillati</taxon>
        <taxon>Actinomycetota</taxon>
        <taxon>Actinomycetes</taxon>
        <taxon>Pseudonocardiales</taxon>
        <taxon>Pseudonocardiaceae</taxon>
        <taxon>Pseudonocardia</taxon>
    </lineage>
</organism>
<reference evidence="3 4" key="1">
    <citation type="submission" date="2020-11" db="EMBL/GenBank/DDBJ databases">
        <title>Pseudonocardia abyssalis sp. nov. and Pseudonocardia oceani sp. nov., description and phylogenomic analysis of two novel actinomycetes isolated from the deep Southern Ocean.</title>
        <authorList>
            <person name="Parra J."/>
        </authorList>
    </citation>
    <scope>NUCLEOTIDE SEQUENCE [LARGE SCALE GENOMIC DNA]</scope>
    <source>
        <strain evidence="4">KRD185</strain>
    </source>
</reference>
<accession>A0ABS6UI92</accession>
<evidence type="ECO:0000313" key="4">
    <source>
        <dbReference type="Proteomes" id="UP000694300"/>
    </source>
</evidence>
<feature type="transmembrane region" description="Helical" evidence="1">
    <location>
        <begin position="55"/>
        <end position="73"/>
    </location>
</feature>
<evidence type="ECO:0000256" key="1">
    <source>
        <dbReference type="SAM" id="Phobius"/>
    </source>
</evidence>
<protein>
    <submittedName>
        <fullName evidence="3">YrhK family protein</fullName>
    </submittedName>
</protein>
<keyword evidence="4" id="KW-1185">Reference proteome</keyword>
<keyword evidence="1" id="KW-0812">Transmembrane</keyword>
<sequence length="92" mass="10286">MTRTAVFDPRSATASSQHREVYGRYQRIYTVVEFAAALAFVVGSVLFFFPSQQTPGTWFFLVGSVLFAARPTVRVLRDYHLARIPLPGDATS</sequence>
<keyword evidence="1" id="KW-0472">Membrane</keyword>
<evidence type="ECO:0000313" key="3">
    <source>
        <dbReference type="EMBL" id="MBW0131623.1"/>
    </source>
</evidence>
<dbReference type="Proteomes" id="UP000694300">
    <property type="component" value="Unassembled WGS sequence"/>
</dbReference>
<evidence type="ECO:0000259" key="2">
    <source>
        <dbReference type="Pfam" id="PF14145"/>
    </source>
</evidence>
<dbReference type="EMBL" id="JADQDF010000001">
    <property type="protein sequence ID" value="MBW0131623.1"/>
    <property type="molecule type" value="Genomic_DNA"/>
</dbReference>
<dbReference type="Pfam" id="PF14145">
    <property type="entry name" value="YrhK"/>
    <property type="match status" value="1"/>
</dbReference>